<gene>
    <name evidence="1" type="ORF">ABID49_000017</name>
</gene>
<dbReference type="EMBL" id="JBEPLW010000001">
    <property type="protein sequence ID" value="MET3574141.1"/>
    <property type="molecule type" value="Genomic_DNA"/>
</dbReference>
<evidence type="ECO:0008006" key="3">
    <source>
        <dbReference type="Google" id="ProtNLM"/>
    </source>
</evidence>
<dbReference type="RefSeq" id="WP_354194085.1">
    <property type="nucleotide sequence ID" value="NZ_JBEPLW010000001.1"/>
</dbReference>
<dbReference type="Proteomes" id="UP001549099">
    <property type="component" value="Unassembled WGS sequence"/>
</dbReference>
<sequence>MPGPALKQLHAHHAIHQGGLTGAIQKTKEMEDLIKANEHEVARQAADHLLDYWETRVISHADAEEEGFYQEMVELHPELDEAVVRLTRDHDLLRIIAADIKGMLEKDGLTDEVIEQFHALLVVNAIHSRDEERMLLDEPNR</sequence>
<evidence type="ECO:0000313" key="1">
    <source>
        <dbReference type="EMBL" id="MET3574141.1"/>
    </source>
</evidence>
<keyword evidence="2" id="KW-1185">Reference proteome</keyword>
<comment type="caution">
    <text evidence="1">The sequence shown here is derived from an EMBL/GenBank/DDBJ whole genome shotgun (WGS) entry which is preliminary data.</text>
</comment>
<dbReference type="Gene3D" id="1.20.120.520">
    <property type="entry name" value="nmb1532 protein domain like"/>
    <property type="match status" value="1"/>
</dbReference>
<evidence type="ECO:0000313" key="2">
    <source>
        <dbReference type="Proteomes" id="UP001549099"/>
    </source>
</evidence>
<organism evidence="1 2">
    <name type="scientific">Bhargavaea ullalensis</name>
    <dbReference type="NCBI Taxonomy" id="1265685"/>
    <lineage>
        <taxon>Bacteria</taxon>
        <taxon>Bacillati</taxon>
        <taxon>Bacillota</taxon>
        <taxon>Bacilli</taxon>
        <taxon>Bacillales</taxon>
        <taxon>Caryophanaceae</taxon>
        <taxon>Bhargavaea</taxon>
    </lineage>
</organism>
<proteinExistence type="predicted"/>
<reference evidence="1 2" key="1">
    <citation type="submission" date="2024-06" db="EMBL/GenBank/DDBJ databases">
        <title>Genomic Encyclopedia of Type Strains, Phase IV (KMG-IV): sequencing the most valuable type-strain genomes for metagenomic binning, comparative biology and taxonomic classification.</title>
        <authorList>
            <person name="Goeker M."/>
        </authorList>
    </citation>
    <scope>NUCLEOTIDE SEQUENCE [LARGE SCALE GENOMIC DNA]</scope>
    <source>
        <strain evidence="1 2">DSM 26128</strain>
    </source>
</reference>
<name>A0ABV2G782_9BACL</name>
<protein>
    <recommendedName>
        <fullName evidence="3">Hemerythrin HHE cation binding domain-containing protein</fullName>
    </recommendedName>
</protein>
<accession>A0ABV2G782</accession>